<proteinExistence type="inferred from homology"/>
<dbReference type="PANTHER" id="PTHR35333:SF3">
    <property type="entry name" value="BETA-LACTAMASE-TYPE TRANSPEPTIDASE FOLD CONTAINING PROTEIN"/>
    <property type="match status" value="1"/>
</dbReference>
<evidence type="ECO:0000256" key="3">
    <source>
        <dbReference type="ARBA" id="ARBA00022801"/>
    </source>
</evidence>
<dbReference type="EMBL" id="BAABJP010000015">
    <property type="protein sequence ID" value="GAA5157252.1"/>
    <property type="molecule type" value="Genomic_DNA"/>
</dbReference>
<dbReference type="Gene3D" id="3.40.710.10">
    <property type="entry name" value="DD-peptidase/beta-lactamase superfamily"/>
    <property type="match status" value="1"/>
</dbReference>
<comment type="caution">
    <text evidence="8">The sequence shown here is derived from an EMBL/GenBank/DDBJ whole genome shotgun (WGS) entry which is preliminary data.</text>
</comment>
<organism evidence="8 9">
    <name type="scientific">Pseudonocardia eucalypti</name>
    <dbReference type="NCBI Taxonomy" id="648755"/>
    <lineage>
        <taxon>Bacteria</taxon>
        <taxon>Bacillati</taxon>
        <taxon>Actinomycetota</taxon>
        <taxon>Actinomycetes</taxon>
        <taxon>Pseudonocardiales</taxon>
        <taxon>Pseudonocardiaceae</taxon>
        <taxon>Pseudonocardia</taxon>
    </lineage>
</organism>
<dbReference type="EC" id="3.5.2.6" evidence="2 5"/>
<keyword evidence="6" id="KW-0732">Signal</keyword>
<dbReference type="PRINTS" id="PR00118">
    <property type="entry name" value="BLACTAMASEA"/>
</dbReference>
<name>A0ABP9Q8F6_9PSEU</name>
<reference evidence="9" key="1">
    <citation type="journal article" date="2019" name="Int. J. Syst. Evol. Microbiol.">
        <title>The Global Catalogue of Microorganisms (GCM) 10K type strain sequencing project: providing services to taxonomists for standard genome sequencing and annotation.</title>
        <authorList>
            <consortium name="The Broad Institute Genomics Platform"/>
            <consortium name="The Broad Institute Genome Sequencing Center for Infectious Disease"/>
            <person name="Wu L."/>
            <person name="Ma J."/>
        </authorList>
    </citation>
    <scope>NUCLEOTIDE SEQUENCE [LARGE SCALE GENOMIC DNA]</scope>
    <source>
        <strain evidence="9">JCM 18303</strain>
    </source>
</reference>
<evidence type="ECO:0000256" key="2">
    <source>
        <dbReference type="ARBA" id="ARBA00012865"/>
    </source>
</evidence>
<feature type="signal peptide" evidence="6">
    <location>
        <begin position="1"/>
        <end position="27"/>
    </location>
</feature>
<dbReference type="PROSITE" id="PS51257">
    <property type="entry name" value="PROKAR_LIPOPROTEIN"/>
    <property type="match status" value="1"/>
</dbReference>
<accession>A0ABP9Q8F6</accession>
<protein>
    <recommendedName>
        <fullName evidence="2 5">Beta-lactamase</fullName>
        <ecNumber evidence="2 5">3.5.2.6</ecNumber>
    </recommendedName>
</protein>
<dbReference type="NCBIfam" id="NF033103">
    <property type="entry name" value="bla_class_A"/>
    <property type="match status" value="1"/>
</dbReference>
<dbReference type="Proteomes" id="UP001428817">
    <property type="component" value="Unassembled WGS sequence"/>
</dbReference>
<dbReference type="Pfam" id="PF13354">
    <property type="entry name" value="Beta-lactamase2"/>
    <property type="match status" value="1"/>
</dbReference>
<evidence type="ECO:0000313" key="8">
    <source>
        <dbReference type="EMBL" id="GAA5157252.1"/>
    </source>
</evidence>
<comment type="catalytic activity">
    <reaction evidence="5">
        <text>a beta-lactam + H2O = a substituted beta-amino acid</text>
        <dbReference type="Rhea" id="RHEA:20401"/>
        <dbReference type="ChEBI" id="CHEBI:15377"/>
        <dbReference type="ChEBI" id="CHEBI:35627"/>
        <dbReference type="ChEBI" id="CHEBI:140347"/>
        <dbReference type="EC" id="3.5.2.6"/>
    </reaction>
</comment>
<feature type="domain" description="Beta-lactamase class A catalytic" evidence="7">
    <location>
        <begin position="55"/>
        <end position="272"/>
    </location>
</feature>
<feature type="chain" id="PRO_5046852738" description="Beta-lactamase" evidence="6">
    <location>
        <begin position="28"/>
        <end position="300"/>
    </location>
</feature>
<evidence type="ECO:0000256" key="5">
    <source>
        <dbReference type="RuleBase" id="RU361140"/>
    </source>
</evidence>
<keyword evidence="3 5" id="KW-0378">Hydrolase</keyword>
<evidence type="ECO:0000256" key="1">
    <source>
        <dbReference type="ARBA" id="ARBA00009009"/>
    </source>
</evidence>
<gene>
    <name evidence="8" type="primary">blaMAB</name>
    <name evidence="8" type="ORF">GCM10023321_35250</name>
</gene>
<dbReference type="RefSeq" id="WP_185059364.1">
    <property type="nucleotide sequence ID" value="NZ_BAABJP010000015.1"/>
</dbReference>
<sequence length="300" mass="30958">MNRRVDRRTALLLLGGGPLLLAGCGYADPDDSAVGPPASRPGLAALEARFPGRLGVYALDTGSGETMEYRSDERFPICSTFKALAAGAVLRLGQSRAGLLDQVIRWPASEVVSASPVTEKHVADGMTVAALCQAAVTMSDNTAGNQLLKLIGGPGGLTEFARSLGDRVTRLDRWEPELNVVAPGEERDTTTPAAMAANIRALVLGDALDSTGRDLLTGWLVGNQTGGARIRAGLPGQWRVGDKTGGGAAGEASDVAVAWPPEHEPLVIAVYTVPADGKPNNPVLAAAATEVARTLVPPAG</sequence>
<dbReference type="InterPro" id="IPR023650">
    <property type="entry name" value="Beta-lactam_class-A_AS"/>
</dbReference>
<dbReference type="PANTHER" id="PTHR35333">
    <property type="entry name" value="BETA-LACTAMASE"/>
    <property type="match status" value="1"/>
</dbReference>
<evidence type="ECO:0000256" key="4">
    <source>
        <dbReference type="ARBA" id="ARBA00023251"/>
    </source>
</evidence>
<dbReference type="PROSITE" id="PS00146">
    <property type="entry name" value="BETA_LACTAMASE_A"/>
    <property type="match status" value="1"/>
</dbReference>
<dbReference type="InterPro" id="IPR012338">
    <property type="entry name" value="Beta-lactam/transpept-like"/>
</dbReference>
<comment type="similarity">
    <text evidence="1 5">Belongs to the class-A beta-lactamase family.</text>
</comment>
<dbReference type="InterPro" id="IPR000871">
    <property type="entry name" value="Beta-lactam_class-A"/>
</dbReference>
<keyword evidence="9" id="KW-1185">Reference proteome</keyword>
<dbReference type="SUPFAM" id="SSF56601">
    <property type="entry name" value="beta-lactamase/transpeptidase-like"/>
    <property type="match status" value="1"/>
</dbReference>
<evidence type="ECO:0000259" key="7">
    <source>
        <dbReference type="Pfam" id="PF13354"/>
    </source>
</evidence>
<dbReference type="InterPro" id="IPR045155">
    <property type="entry name" value="Beta-lactam_cat"/>
</dbReference>
<evidence type="ECO:0000256" key="6">
    <source>
        <dbReference type="SAM" id="SignalP"/>
    </source>
</evidence>
<keyword evidence="4 5" id="KW-0046">Antibiotic resistance</keyword>
<evidence type="ECO:0000313" key="9">
    <source>
        <dbReference type="Proteomes" id="UP001428817"/>
    </source>
</evidence>